<feature type="signal peptide" evidence="5">
    <location>
        <begin position="1"/>
        <end position="30"/>
    </location>
</feature>
<keyword evidence="4" id="KW-1133">Transmembrane helix</keyword>
<dbReference type="InterPro" id="IPR013106">
    <property type="entry name" value="Ig_V-set"/>
</dbReference>
<dbReference type="PANTHER" id="PTHR44427">
    <property type="entry name" value="CARCINOEMBRYONIC ANTIGEN-RELATED CELL ADHESION MOLECULE 19"/>
    <property type="match status" value="1"/>
</dbReference>
<dbReference type="Gene3D" id="2.60.40.10">
    <property type="entry name" value="Immunoglobulins"/>
    <property type="match status" value="1"/>
</dbReference>
<keyword evidence="4" id="KW-0472">Membrane</keyword>
<feature type="domain" description="Immunoglobulin V-set" evidence="6">
    <location>
        <begin position="45"/>
        <end position="141"/>
    </location>
</feature>
<dbReference type="InterPro" id="IPR050831">
    <property type="entry name" value="CEA_cell_adhesion"/>
</dbReference>
<dbReference type="SUPFAM" id="SSF48726">
    <property type="entry name" value="Immunoglobulin"/>
    <property type="match status" value="1"/>
</dbReference>
<evidence type="ECO:0000313" key="8">
    <source>
        <dbReference type="Proteomes" id="UP000694421"/>
    </source>
</evidence>
<feature type="chain" id="PRO_5034881410" description="Immunoglobulin V-set domain-containing protein" evidence="5">
    <location>
        <begin position="31"/>
        <end position="269"/>
    </location>
</feature>
<dbReference type="Ensembl" id="ENSSMRT00000008904.1">
    <property type="protein sequence ID" value="ENSSMRP00000007614.1"/>
    <property type="gene ID" value="ENSSMRG00000006105.1"/>
</dbReference>
<dbReference type="Pfam" id="PF07686">
    <property type="entry name" value="V-set"/>
    <property type="match status" value="1"/>
</dbReference>
<accession>A0A8D0B9S2</accession>
<dbReference type="InterPro" id="IPR013783">
    <property type="entry name" value="Ig-like_fold"/>
</dbReference>
<organism evidence="7 8">
    <name type="scientific">Salvator merianae</name>
    <name type="common">Argentine black and white tegu</name>
    <name type="synonym">Tupinambis merianae</name>
    <dbReference type="NCBI Taxonomy" id="96440"/>
    <lineage>
        <taxon>Eukaryota</taxon>
        <taxon>Metazoa</taxon>
        <taxon>Chordata</taxon>
        <taxon>Craniata</taxon>
        <taxon>Vertebrata</taxon>
        <taxon>Euteleostomi</taxon>
        <taxon>Lepidosauria</taxon>
        <taxon>Squamata</taxon>
        <taxon>Bifurcata</taxon>
        <taxon>Unidentata</taxon>
        <taxon>Episquamata</taxon>
        <taxon>Laterata</taxon>
        <taxon>Teiioidea</taxon>
        <taxon>Teiidae</taxon>
        <taxon>Salvator</taxon>
    </lineage>
</organism>
<evidence type="ECO:0000256" key="4">
    <source>
        <dbReference type="SAM" id="Phobius"/>
    </source>
</evidence>
<reference evidence="7" key="1">
    <citation type="submission" date="2025-08" db="UniProtKB">
        <authorList>
            <consortium name="Ensembl"/>
        </authorList>
    </citation>
    <scope>IDENTIFICATION</scope>
</reference>
<protein>
    <recommendedName>
        <fullName evidence="6">Immunoglobulin V-set domain-containing protein</fullName>
    </recommendedName>
</protein>
<comment type="similarity">
    <text evidence="3">Belongs to the immunoglobulin superfamily. CEA family.</text>
</comment>
<dbReference type="InterPro" id="IPR036179">
    <property type="entry name" value="Ig-like_dom_sf"/>
</dbReference>
<evidence type="ECO:0000256" key="5">
    <source>
        <dbReference type="SAM" id="SignalP"/>
    </source>
</evidence>
<keyword evidence="2" id="KW-0325">Glycoprotein</keyword>
<proteinExistence type="inferred from homology"/>
<evidence type="ECO:0000256" key="1">
    <source>
        <dbReference type="ARBA" id="ARBA00022729"/>
    </source>
</evidence>
<dbReference type="GeneTree" id="ENSGT01100000263479"/>
<evidence type="ECO:0000256" key="2">
    <source>
        <dbReference type="ARBA" id="ARBA00023180"/>
    </source>
</evidence>
<dbReference type="PANTHER" id="PTHR44427:SF21">
    <property type="entry name" value="CEA CELL ADHESION MOLECULE 19"/>
    <property type="match status" value="1"/>
</dbReference>
<keyword evidence="8" id="KW-1185">Reference proteome</keyword>
<keyword evidence="1 5" id="KW-0732">Signal</keyword>
<dbReference type="Proteomes" id="UP000694421">
    <property type="component" value="Unplaced"/>
</dbReference>
<evidence type="ECO:0000313" key="7">
    <source>
        <dbReference type="Ensembl" id="ENSSMRP00000007614.1"/>
    </source>
</evidence>
<dbReference type="AlphaFoldDB" id="A0A8D0B9S2"/>
<name>A0A8D0B9S2_SALMN</name>
<feature type="transmembrane region" description="Helical" evidence="4">
    <location>
        <begin position="169"/>
        <end position="193"/>
    </location>
</feature>
<keyword evidence="4" id="KW-0812">Transmembrane</keyword>
<evidence type="ECO:0000256" key="3">
    <source>
        <dbReference type="ARBA" id="ARBA00038222"/>
    </source>
</evidence>
<evidence type="ECO:0000259" key="6">
    <source>
        <dbReference type="Pfam" id="PF07686"/>
    </source>
</evidence>
<reference evidence="7" key="2">
    <citation type="submission" date="2025-09" db="UniProtKB">
        <authorList>
            <consortium name="Ensembl"/>
        </authorList>
    </citation>
    <scope>IDENTIFICATION</scope>
</reference>
<sequence>MQDFRSREFFGNRFLLAAGLLGFWIPLIQAAVRNVPIVSIPETPAEGQDVLLTLEDVTNNFQKIDWYRGRTTDGTSRIFTYFPSYMKEQQRNGAEYTGREMGFPNGSLLITNVQPRDNKQYTVEVVLQFGGALKGTTDLVVAGPGTRKPSTSSNVQTNPTKEAPQVSLMLGWVAAGAVAGVLLAGAIGATLVYRSILHKGKPGTGFLLAPLLRWNQITWSCFAGQDQFTLKSKGDSWLGRYFAFCLPSHQYLPPHFVESLILKIANIVH</sequence>